<dbReference type="RefSeq" id="XP_016764859.1">
    <property type="nucleotide sequence ID" value="XM_016910561.1"/>
</dbReference>
<feature type="non-terminal residue" evidence="4">
    <location>
        <position position="1"/>
    </location>
</feature>
<dbReference type="GO" id="GO:0005634">
    <property type="term" value="C:nucleus"/>
    <property type="evidence" value="ECO:0007669"/>
    <property type="project" value="TreeGrafter"/>
</dbReference>
<sequence length="465" mass="53513">RRQRPDRPKSKHVLPGCEPWILVRTKQRRRFVHNTDTRESLWRIPEHVVPAVREFEQHEKEQQEKADNAAWAEQQLQQMRPQQPPPPAITDVVDANAAASPLTTYGYDSDGSYEEVEVTDDEGEDDGEQDDHVAEAVSGPGQSNQTLQPTSDDVQPDAPVEFGEDDIAWQLAAMGEDYGLDAGEYGDEPADGWEEGVEGLGLTDEDATNLFRDLLDDYRISPFTPWDRIITDDSPNSILHDDRYTVLPNIKSRREAFDAWAKDRAAQIQAERATMHKSNPRIPYLAFLQEKASPKLYWPEFKRKYKREAEMNDRKLSDKDREKMYRDHIARTKLSENTLRADLYALLKSVPLTSLNSSTTLDALPEQLLSHIHYISLPSKIRDRLVAAHIDSLPGAPNADSTTEEERLLANKKAEERRRRERALADREAKVCEERRRQEKEEMRARRDLREGERELQQAMAVSRR</sequence>
<dbReference type="STRING" id="692275.N1QLR9"/>
<keyword evidence="5" id="KW-1185">Reference proteome</keyword>
<dbReference type="InterPro" id="IPR036517">
    <property type="entry name" value="FF_domain_sf"/>
</dbReference>
<dbReference type="PANTHER" id="PTHR15377">
    <property type="entry name" value="TRANSCRIPTION ELONGATION REGULATOR 1"/>
    <property type="match status" value="1"/>
</dbReference>
<dbReference type="Pfam" id="PF01846">
    <property type="entry name" value="FF"/>
    <property type="match status" value="1"/>
</dbReference>
<feature type="compositionally biased region" description="Polar residues" evidence="2">
    <location>
        <begin position="140"/>
        <end position="153"/>
    </location>
</feature>
<protein>
    <recommendedName>
        <fullName evidence="3">FF domain-containing protein</fullName>
    </recommendedName>
</protein>
<dbReference type="OMA" id="MLKSTYT"/>
<evidence type="ECO:0000256" key="2">
    <source>
        <dbReference type="SAM" id="MobiDB-lite"/>
    </source>
</evidence>
<dbReference type="InterPro" id="IPR045148">
    <property type="entry name" value="TCRG1-like"/>
</dbReference>
<dbReference type="eggNOG" id="KOG0155">
    <property type="taxonomic scope" value="Eukaryota"/>
</dbReference>
<dbReference type="Gene3D" id="1.10.10.440">
    <property type="entry name" value="FF domain"/>
    <property type="match status" value="1"/>
</dbReference>
<name>N1QLR9_SPHMS</name>
<feature type="compositionally biased region" description="Basic and acidic residues" evidence="2">
    <location>
        <begin position="56"/>
        <end position="67"/>
    </location>
</feature>
<dbReference type="OrthoDB" id="410044at2759"/>
<evidence type="ECO:0000259" key="3">
    <source>
        <dbReference type="Pfam" id="PF01846"/>
    </source>
</evidence>
<dbReference type="InterPro" id="IPR002713">
    <property type="entry name" value="FF_domain"/>
</dbReference>
<gene>
    <name evidence="4" type="ORF">SEPMUDRAFT_9162</name>
</gene>
<dbReference type="Gene3D" id="2.20.70.10">
    <property type="match status" value="1"/>
</dbReference>
<evidence type="ECO:0000256" key="1">
    <source>
        <dbReference type="ARBA" id="ARBA00022737"/>
    </source>
</evidence>
<dbReference type="AlphaFoldDB" id="N1QLR9"/>
<feature type="region of interest" description="Disordered" evidence="2">
    <location>
        <begin position="394"/>
        <end position="465"/>
    </location>
</feature>
<organism evidence="4 5">
    <name type="scientific">Sphaerulina musiva (strain SO2202)</name>
    <name type="common">Poplar stem canker fungus</name>
    <name type="synonym">Septoria musiva</name>
    <dbReference type="NCBI Taxonomy" id="692275"/>
    <lineage>
        <taxon>Eukaryota</taxon>
        <taxon>Fungi</taxon>
        <taxon>Dikarya</taxon>
        <taxon>Ascomycota</taxon>
        <taxon>Pezizomycotina</taxon>
        <taxon>Dothideomycetes</taxon>
        <taxon>Dothideomycetidae</taxon>
        <taxon>Mycosphaerellales</taxon>
        <taxon>Mycosphaerellaceae</taxon>
        <taxon>Sphaerulina</taxon>
    </lineage>
</organism>
<dbReference type="GO" id="GO:0070063">
    <property type="term" value="F:RNA polymerase binding"/>
    <property type="evidence" value="ECO:0007669"/>
    <property type="project" value="InterPro"/>
</dbReference>
<dbReference type="Proteomes" id="UP000016931">
    <property type="component" value="Unassembled WGS sequence"/>
</dbReference>
<dbReference type="GeneID" id="27907698"/>
<feature type="compositionally biased region" description="Basic and acidic residues" evidence="2">
    <location>
        <begin position="404"/>
        <end position="456"/>
    </location>
</feature>
<dbReference type="EMBL" id="KB456260">
    <property type="protein sequence ID" value="EMF16738.1"/>
    <property type="molecule type" value="Genomic_DNA"/>
</dbReference>
<keyword evidence="1" id="KW-0677">Repeat</keyword>
<feature type="domain" description="FF" evidence="3">
    <location>
        <begin position="207"/>
        <end position="260"/>
    </location>
</feature>
<dbReference type="PANTHER" id="PTHR15377:SF3">
    <property type="entry name" value="WW DOMAIN-CONTAINING PROTEIN"/>
    <property type="match status" value="1"/>
</dbReference>
<feature type="non-terminal residue" evidence="4">
    <location>
        <position position="465"/>
    </location>
</feature>
<reference evidence="4 5" key="1">
    <citation type="journal article" date="2012" name="PLoS Pathog.">
        <title>Diverse lifestyles and strategies of plant pathogenesis encoded in the genomes of eighteen Dothideomycetes fungi.</title>
        <authorList>
            <person name="Ohm R.A."/>
            <person name="Feau N."/>
            <person name="Henrissat B."/>
            <person name="Schoch C.L."/>
            <person name="Horwitz B.A."/>
            <person name="Barry K.W."/>
            <person name="Condon B.J."/>
            <person name="Copeland A.C."/>
            <person name="Dhillon B."/>
            <person name="Glaser F."/>
            <person name="Hesse C.N."/>
            <person name="Kosti I."/>
            <person name="LaButti K."/>
            <person name="Lindquist E.A."/>
            <person name="Lucas S."/>
            <person name="Salamov A.A."/>
            <person name="Bradshaw R.E."/>
            <person name="Ciuffetti L."/>
            <person name="Hamelin R.C."/>
            <person name="Kema G.H.J."/>
            <person name="Lawrence C."/>
            <person name="Scott J.A."/>
            <person name="Spatafora J.W."/>
            <person name="Turgeon B.G."/>
            <person name="de Wit P.J.G.M."/>
            <person name="Zhong S."/>
            <person name="Goodwin S.B."/>
            <person name="Grigoriev I.V."/>
        </authorList>
    </citation>
    <scope>NUCLEOTIDE SEQUENCE [LARGE SCALE GENOMIC DNA]</scope>
    <source>
        <strain evidence="4 5">SO2202</strain>
    </source>
</reference>
<proteinExistence type="predicted"/>
<evidence type="ECO:0000313" key="4">
    <source>
        <dbReference type="EMBL" id="EMF16738.1"/>
    </source>
</evidence>
<feature type="compositionally biased region" description="Acidic residues" evidence="2">
    <location>
        <begin position="111"/>
        <end position="129"/>
    </location>
</feature>
<evidence type="ECO:0000313" key="5">
    <source>
        <dbReference type="Proteomes" id="UP000016931"/>
    </source>
</evidence>
<feature type="region of interest" description="Disordered" evidence="2">
    <location>
        <begin position="56"/>
        <end position="89"/>
    </location>
</feature>
<dbReference type="HOGENOM" id="CLU_013872_1_0_1"/>
<dbReference type="GO" id="GO:0003712">
    <property type="term" value="F:transcription coregulator activity"/>
    <property type="evidence" value="ECO:0007669"/>
    <property type="project" value="TreeGrafter"/>
</dbReference>
<feature type="region of interest" description="Disordered" evidence="2">
    <location>
        <begin position="102"/>
        <end position="159"/>
    </location>
</feature>
<dbReference type="SUPFAM" id="SSF81698">
    <property type="entry name" value="FF domain"/>
    <property type="match status" value="1"/>
</dbReference>
<accession>N1QLR9</accession>